<accession>A0AAE1BJJ3</accession>
<sequence>MDVEASTGEVSGDTDMHPLQYIPTCEVAANICRDNPWCKQRLDIFRATCKFRDGKCRNPDSGVWVMVVRKHWCDGVSRETNDGDEELRAGLWDLRQW</sequence>
<dbReference type="InterPro" id="IPR037193">
    <property type="entry name" value="GDNF_alpha"/>
</dbReference>
<proteinExistence type="predicted"/>
<protein>
    <recommendedName>
        <fullName evidence="3">GDNF/GAS1 domain-containing protein</fullName>
    </recommendedName>
</protein>
<comment type="caution">
    <text evidence="1">The sequence shown here is derived from an EMBL/GenBank/DDBJ whole genome shotgun (WGS) entry which is preliminary data.</text>
</comment>
<dbReference type="AlphaFoldDB" id="A0AAE1BJJ3"/>
<reference evidence="1" key="1">
    <citation type="submission" date="2023-10" db="EMBL/GenBank/DDBJ databases">
        <title>Genome assemblies of two species of porcelain crab, Petrolisthes cinctipes and Petrolisthes manimaculis (Anomura: Porcellanidae).</title>
        <authorList>
            <person name="Angst P."/>
        </authorList>
    </citation>
    <scope>NUCLEOTIDE SEQUENCE</scope>
    <source>
        <strain evidence="1">PB745_01</strain>
        <tissue evidence="1">Gill</tissue>
    </source>
</reference>
<evidence type="ECO:0008006" key="3">
    <source>
        <dbReference type="Google" id="ProtNLM"/>
    </source>
</evidence>
<dbReference type="Proteomes" id="UP001286313">
    <property type="component" value="Unassembled WGS sequence"/>
</dbReference>
<keyword evidence="2" id="KW-1185">Reference proteome</keyword>
<gene>
    <name evidence="1" type="ORF">Pcinc_041735</name>
</gene>
<dbReference type="SUPFAM" id="SSF110035">
    <property type="entry name" value="GDNF receptor-like"/>
    <property type="match status" value="1"/>
</dbReference>
<name>A0AAE1BJJ3_PETCI</name>
<evidence type="ECO:0000313" key="2">
    <source>
        <dbReference type="Proteomes" id="UP001286313"/>
    </source>
</evidence>
<dbReference type="EMBL" id="JAWQEG010007809">
    <property type="protein sequence ID" value="KAK3851628.1"/>
    <property type="molecule type" value="Genomic_DNA"/>
</dbReference>
<organism evidence="1 2">
    <name type="scientific">Petrolisthes cinctipes</name>
    <name type="common">Flat porcelain crab</name>
    <dbReference type="NCBI Taxonomy" id="88211"/>
    <lineage>
        <taxon>Eukaryota</taxon>
        <taxon>Metazoa</taxon>
        <taxon>Ecdysozoa</taxon>
        <taxon>Arthropoda</taxon>
        <taxon>Crustacea</taxon>
        <taxon>Multicrustacea</taxon>
        <taxon>Malacostraca</taxon>
        <taxon>Eumalacostraca</taxon>
        <taxon>Eucarida</taxon>
        <taxon>Decapoda</taxon>
        <taxon>Pleocyemata</taxon>
        <taxon>Anomura</taxon>
        <taxon>Galatheoidea</taxon>
        <taxon>Porcellanidae</taxon>
        <taxon>Petrolisthes</taxon>
    </lineage>
</organism>
<evidence type="ECO:0000313" key="1">
    <source>
        <dbReference type="EMBL" id="KAK3851628.1"/>
    </source>
</evidence>